<keyword evidence="2" id="KW-1185">Reference proteome</keyword>
<dbReference type="RefSeq" id="WP_106058141.1">
    <property type="nucleotide sequence ID" value="NZ_PVXQ01000001.1"/>
</dbReference>
<proteinExistence type="predicted"/>
<gene>
    <name evidence="1" type="ORF">CLVI_00860</name>
</gene>
<organism evidence="1 2">
    <name type="scientific">Clostridium vincentii</name>
    <dbReference type="NCBI Taxonomy" id="52704"/>
    <lineage>
        <taxon>Bacteria</taxon>
        <taxon>Bacillati</taxon>
        <taxon>Bacillota</taxon>
        <taxon>Clostridia</taxon>
        <taxon>Eubacteriales</taxon>
        <taxon>Clostridiaceae</taxon>
        <taxon>Clostridium</taxon>
    </lineage>
</organism>
<dbReference type="EMBL" id="PVXQ01000001">
    <property type="protein sequence ID" value="PRR84563.1"/>
    <property type="molecule type" value="Genomic_DNA"/>
</dbReference>
<dbReference type="OrthoDB" id="5891780at2"/>
<sequence>MSRLSDALEFAIVRAVTIGDRLPNVLPQWMLDLGIRPSARIINTSGIGSKDKNNKTDVYIELENSKPIKISAKLSNADYFGNWYGHIRFLQEFSETSFLSQTKAATSWANWWMNQPQANLFVGVSICYGRRTGKTGQDFLDIYTYDDILSVCRGFGNGSHVANCLYSSSHHPTSLNDVLINLQPITADVIEEMVGDFKVAYRPINPLTERSNRGKNVYSKFQPFHKLPIRTKITTTNELFRLGEFVQIEPNRFNHNHILTELDSEYNIFIPRKC</sequence>
<reference evidence="1 2" key="1">
    <citation type="submission" date="2018-03" db="EMBL/GenBank/DDBJ databases">
        <title>Genome sequence of Clostridium vincentii DSM 10228.</title>
        <authorList>
            <person name="Poehlein A."/>
            <person name="Daniel R."/>
        </authorList>
    </citation>
    <scope>NUCLEOTIDE SEQUENCE [LARGE SCALE GENOMIC DNA]</scope>
    <source>
        <strain evidence="1 2">DSM 10228</strain>
    </source>
</reference>
<dbReference type="Proteomes" id="UP000239471">
    <property type="component" value="Unassembled WGS sequence"/>
</dbReference>
<accession>A0A2T0BL43</accession>
<dbReference type="AlphaFoldDB" id="A0A2T0BL43"/>
<name>A0A2T0BL43_9CLOT</name>
<comment type="caution">
    <text evidence="1">The sequence shown here is derived from an EMBL/GenBank/DDBJ whole genome shotgun (WGS) entry which is preliminary data.</text>
</comment>
<protein>
    <submittedName>
        <fullName evidence="1">Uncharacterized protein</fullName>
    </submittedName>
</protein>
<evidence type="ECO:0000313" key="1">
    <source>
        <dbReference type="EMBL" id="PRR84563.1"/>
    </source>
</evidence>
<evidence type="ECO:0000313" key="2">
    <source>
        <dbReference type="Proteomes" id="UP000239471"/>
    </source>
</evidence>